<sequence length="182" mass="19536">MGQPPLWTSGLLGIASVVVGVSASAVQLADGTTHFVQIPRLESASTTFNGVWFRGAVYYFKISVPEGAGEPLQKVTVAQSEGVDRVAFNLAQTRVTDIRRRQSLAVATAQVDAAGAVTVVFDPPLAPGQTVMLGLRPYRNPSVGGVYLFGVTAFPAGEQPQGRFLGFGRLHFYERSRWGLFH</sequence>
<gene>
    <name evidence="1" type="ORF">GS597_19115</name>
</gene>
<protein>
    <submittedName>
        <fullName evidence="1">DUF2808 domain-containing protein</fullName>
    </submittedName>
</protein>
<dbReference type="InterPro" id="IPR021256">
    <property type="entry name" value="DUF2808"/>
</dbReference>
<dbReference type="Pfam" id="PF10989">
    <property type="entry name" value="DUF2808"/>
    <property type="match status" value="1"/>
</dbReference>
<evidence type="ECO:0000313" key="2">
    <source>
        <dbReference type="Proteomes" id="UP000607397"/>
    </source>
</evidence>
<organism evidence="1 2">
    <name type="scientific">Petrachloros mirabilis ULC683</name>
    <dbReference type="NCBI Taxonomy" id="2781853"/>
    <lineage>
        <taxon>Bacteria</taxon>
        <taxon>Bacillati</taxon>
        <taxon>Cyanobacteriota</taxon>
        <taxon>Cyanophyceae</taxon>
        <taxon>Synechococcales</taxon>
        <taxon>Petrachlorosaceae</taxon>
        <taxon>Petrachloros</taxon>
        <taxon>Petrachloros mirabilis</taxon>
    </lineage>
</organism>
<name>A0A8K2A082_9CYAN</name>
<evidence type="ECO:0000313" key="1">
    <source>
        <dbReference type="EMBL" id="NCJ08580.1"/>
    </source>
</evidence>
<accession>A0A8K2A082</accession>
<proteinExistence type="predicted"/>
<keyword evidence="2" id="KW-1185">Reference proteome</keyword>
<reference evidence="1" key="1">
    <citation type="submission" date="2019-12" db="EMBL/GenBank/DDBJ databases">
        <title>High-Quality draft genome sequences of three cyanobacteria isolated from the limestone walls of the Old Cathedral of Coimbra.</title>
        <authorList>
            <person name="Tiago I."/>
            <person name="Soares F."/>
            <person name="Portugal A."/>
        </authorList>
    </citation>
    <scope>NUCLEOTIDE SEQUENCE [LARGE SCALE GENOMIC DNA]</scope>
    <source>
        <strain evidence="1">C</strain>
    </source>
</reference>
<dbReference type="EMBL" id="WVIC01000058">
    <property type="protein sequence ID" value="NCJ08580.1"/>
    <property type="molecule type" value="Genomic_DNA"/>
</dbReference>
<comment type="caution">
    <text evidence="1">The sequence shown here is derived from an EMBL/GenBank/DDBJ whole genome shotgun (WGS) entry which is preliminary data.</text>
</comment>
<dbReference type="AlphaFoldDB" id="A0A8K2A082"/>
<dbReference type="Proteomes" id="UP000607397">
    <property type="component" value="Unassembled WGS sequence"/>
</dbReference>